<evidence type="ECO:0000313" key="2">
    <source>
        <dbReference type="EMBL" id="GBO02262.1"/>
    </source>
</evidence>
<reference evidence="2 3" key="1">
    <citation type="journal article" date="2019" name="Sci. Rep.">
        <title>Orb-weaving spider Araneus ventricosus genome elucidates the spidroin gene catalogue.</title>
        <authorList>
            <person name="Kono N."/>
            <person name="Nakamura H."/>
            <person name="Ohtoshi R."/>
            <person name="Moran D.A.P."/>
            <person name="Shinohara A."/>
            <person name="Yoshida Y."/>
            <person name="Fujiwara M."/>
            <person name="Mori M."/>
            <person name="Tomita M."/>
            <person name="Arakawa K."/>
        </authorList>
    </citation>
    <scope>NUCLEOTIDE SEQUENCE [LARGE SCALE GENOMIC DNA]</scope>
</reference>
<accession>A0A4Y2TPS4</accession>
<protein>
    <submittedName>
        <fullName evidence="2">Uncharacterized protein</fullName>
    </submittedName>
</protein>
<dbReference type="Proteomes" id="UP000499080">
    <property type="component" value="Unassembled WGS sequence"/>
</dbReference>
<organism evidence="2 3">
    <name type="scientific">Araneus ventricosus</name>
    <name type="common">Orbweaver spider</name>
    <name type="synonym">Epeira ventricosa</name>
    <dbReference type="NCBI Taxonomy" id="182803"/>
    <lineage>
        <taxon>Eukaryota</taxon>
        <taxon>Metazoa</taxon>
        <taxon>Ecdysozoa</taxon>
        <taxon>Arthropoda</taxon>
        <taxon>Chelicerata</taxon>
        <taxon>Arachnida</taxon>
        <taxon>Araneae</taxon>
        <taxon>Araneomorphae</taxon>
        <taxon>Entelegynae</taxon>
        <taxon>Araneoidea</taxon>
        <taxon>Araneidae</taxon>
        <taxon>Araneus</taxon>
    </lineage>
</organism>
<sequence>MKLQKKKEKPPYSHLSQEPQSICTKGGNSFRLSGGFRNQQNILMSFATRVFTEEIPCFNAPEGLLVKHLCEPESETVEGVNNFIHSNEDQGDFSFSSIFKHKEDGNSSKPLDSANNISSIDVPKMEIKQECDSFKDREENPLPGVAKSRSKSVLKPTHGFQLILNEAKKQRTDLNYNLDW</sequence>
<evidence type="ECO:0000313" key="3">
    <source>
        <dbReference type="Proteomes" id="UP000499080"/>
    </source>
</evidence>
<evidence type="ECO:0000256" key="1">
    <source>
        <dbReference type="SAM" id="MobiDB-lite"/>
    </source>
</evidence>
<dbReference type="AlphaFoldDB" id="A0A4Y2TPS4"/>
<feature type="region of interest" description="Disordered" evidence="1">
    <location>
        <begin position="1"/>
        <end position="21"/>
    </location>
</feature>
<proteinExistence type="predicted"/>
<name>A0A4Y2TPS4_ARAVE</name>
<gene>
    <name evidence="2" type="ORF">AVEN_42320_1</name>
</gene>
<comment type="caution">
    <text evidence="2">The sequence shown here is derived from an EMBL/GenBank/DDBJ whole genome shotgun (WGS) entry which is preliminary data.</text>
</comment>
<keyword evidence="3" id="KW-1185">Reference proteome</keyword>
<dbReference type="EMBL" id="BGPR01030037">
    <property type="protein sequence ID" value="GBO02262.1"/>
    <property type="molecule type" value="Genomic_DNA"/>
</dbReference>